<dbReference type="EMBL" id="JADFTS010000006">
    <property type="protein sequence ID" value="KAF9600205.1"/>
    <property type="molecule type" value="Genomic_DNA"/>
</dbReference>
<organism evidence="8 9">
    <name type="scientific">Coptis chinensis</name>
    <dbReference type="NCBI Taxonomy" id="261450"/>
    <lineage>
        <taxon>Eukaryota</taxon>
        <taxon>Viridiplantae</taxon>
        <taxon>Streptophyta</taxon>
        <taxon>Embryophyta</taxon>
        <taxon>Tracheophyta</taxon>
        <taxon>Spermatophyta</taxon>
        <taxon>Magnoliopsida</taxon>
        <taxon>Ranunculales</taxon>
        <taxon>Ranunculaceae</taxon>
        <taxon>Coptidoideae</taxon>
        <taxon>Coptis</taxon>
    </lineage>
</organism>
<feature type="domain" description="RING-type" evidence="7">
    <location>
        <begin position="158"/>
        <end position="200"/>
    </location>
</feature>
<evidence type="ECO:0000256" key="3">
    <source>
        <dbReference type="ARBA" id="ARBA00022771"/>
    </source>
</evidence>
<comment type="subcellular location">
    <subcellularLocation>
        <location evidence="1">Membrane</location>
    </subcellularLocation>
</comment>
<keyword evidence="2" id="KW-0479">Metal-binding</keyword>
<dbReference type="Pfam" id="PF13639">
    <property type="entry name" value="zf-RING_2"/>
    <property type="match status" value="1"/>
</dbReference>
<dbReference type="PROSITE" id="PS50089">
    <property type="entry name" value="ZF_RING_2"/>
    <property type="match status" value="1"/>
</dbReference>
<protein>
    <recommendedName>
        <fullName evidence="7">RING-type domain-containing protein</fullName>
    </recommendedName>
</protein>
<dbReference type="InterPro" id="IPR013083">
    <property type="entry name" value="Znf_RING/FYVE/PHD"/>
</dbReference>
<keyword evidence="3 6" id="KW-0863">Zinc-finger</keyword>
<dbReference type="Proteomes" id="UP000631114">
    <property type="component" value="Unassembled WGS sequence"/>
</dbReference>
<evidence type="ECO:0000259" key="7">
    <source>
        <dbReference type="PROSITE" id="PS50089"/>
    </source>
</evidence>
<evidence type="ECO:0000256" key="4">
    <source>
        <dbReference type="ARBA" id="ARBA00022833"/>
    </source>
</evidence>
<dbReference type="GO" id="GO:0016020">
    <property type="term" value="C:membrane"/>
    <property type="evidence" value="ECO:0007669"/>
    <property type="project" value="UniProtKB-SubCell"/>
</dbReference>
<dbReference type="AlphaFoldDB" id="A0A835LMB0"/>
<sequence>MVNSRFQQSLPLLPPAIRTAKCPPSTGDNKQKQLLQAGQRYLGGTLLGAITGAVTGQETGCGLFRGAAIGSVSGALLSIEIDVLGSVLSGRLVRERVGAMMLCPMRNRMDEIEASSDEVLDIFETEAKGLPSDLVENIPIIEITTQNNVDSCGEKIPCSVCLQNFQIGDTVRNLPYCHHMFHRHCIDQWLIKQGSCPLCRSDL</sequence>
<dbReference type="GO" id="GO:0008270">
    <property type="term" value="F:zinc ion binding"/>
    <property type="evidence" value="ECO:0007669"/>
    <property type="project" value="UniProtKB-KW"/>
</dbReference>
<dbReference type="SMART" id="SM00184">
    <property type="entry name" value="RING"/>
    <property type="match status" value="1"/>
</dbReference>
<dbReference type="PANTHER" id="PTHR46151:SF7">
    <property type="entry name" value="NEP1-INTERACTING PROTEIN 1"/>
    <property type="match status" value="1"/>
</dbReference>
<keyword evidence="4" id="KW-0862">Zinc</keyword>
<dbReference type="OrthoDB" id="8062037at2759"/>
<dbReference type="Gene3D" id="3.30.40.10">
    <property type="entry name" value="Zinc/RING finger domain, C3HC4 (zinc finger)"/>
    <property type="match status" value="1"/>
</dbReference>
<comment type="caution">
    <text evidence="8">The sequence shown here is derived from an EMBL/GenBank/DDBJ whole genome shotgun (WGS) entry which is preliminary data.</text>
</comment>
<keyword evidence="9" id="KW-1185">Reference proteome</keyword>
<evidence type="ECO:0000313" key="9">
    <source>
        <dbReference type="Proteomes" id="UP000631114"/>
    </source>
</evidence>
<accession>A0A835LMB0</accession>
<evidence type="ECO:0000256" key="5">
    <source>
        <dbReference type="ARBA" id="ARBA00023136"/>
    </source>
</evidence>
<evidence type="ECO:0000313" key="8">
    <source>
        <dbReference type="EMBL" id="KAF9600205.1"/>
    </source>
</evidence>
<name>A0A835LMB0_9MAGN</name>
<proteinExistence type="predicted"/>
<evidence type="ECO:0000256" key="2">
    <source>
        <dbReference type="ARBA" id="ARBA00022723"/>
    </source>
</evidence>
<keyword evidence="5" id="KW-0472">Membrane</keyword>
<dbReference type="InterPro" id="IPR001841">
    <property type="entry name" value="Znf_RING"/>
</dbReference>
<dbReference type="SUPFAM" id="SSF57850">
    <property type="entry name" value="RING/U-box"/>
    <property type="match status" value="1"/>
</dbReference>
<dbReference type="PANTHER" id="PTHR46151">
    <property type="entry name" value="NEP1-INTERACTING PROTEIN-LIKE 2"/>
    <property type="match status" value="1"/>
</dbReference>
<evidence type="ECO:0000256" key="6">
    <source>
        <dbReference type="PROSITE-ProRule" id="PRU00175"/>
    </source>
</evidence>
<gene>
    <name evidence="8" type="ORF">IFM89_005029</name>
</gene>
<reference evidence="8 9" key="1">
    <citation type="submission" date="2020-10" db="EMBL/GenBank/DDBJ databases">
        <title>The Coptis chinensis genome and diversification of protoberbering-type alkaloids.</title>
        <authorList>
            <person name="Wang B."/>
            <person name="Shu S."/>
            <person name="Song C."/>
            <person name="Liu Y."/>
        </authorList>
    </citation>
    <scope>NUCLEOTIDE SEQUENCE [LARGE SCALE GENOMIC DNA]</scope>
    <source>
        <strain evidence="8">HL-2020</strain>
        <tissue evidence="8">Leaf</tissue>
    </source>
</reference>
<evidence type="ECO:0000256" key="1">
    <source>
        <dbReference type="ARBA" id="ARBA00004370"/>
    </source>
</evidence>